<accession>A0A7V1LPW7</accession>
<sequence length="66" mass="7677">MKKSTVLHVDQRMLEKYNQPGPRYTSYPTAPHFTADFDANSFMREMEASNRADGEMADVSLYFHFP</sequence>
<name>A0A7V1LPW7_CALAY</name>
<proteinExistence type="predicted"/>
<evidence type="ECO:0000313" key="1">
    <source>
        <dbReference type="EMBL" id="HED11527.1"/>
    </source>
</evidence>
<reference evidence="1" key="1">
    <citation type="journal article" date="2020" name="mSystems">
        <title>Genome- and Community-Level Interaction Insights into Carbon Utilization and Element Cycling Functions of Hydrothermarchaeota in Hydrothermal Sediment.</title>
        <authorList>
            <person name="Zhou Z."/>
            <person name="Liu Y."/>
            <person name="Xu W."/>
            <person name="Pan J."/>
            <person name="Luo Z.H."/>
            <person name="Li M."/>
        </authorList>
    </citation>
    <scope>NUCLEOTIDE SEQUENCE [LARGE SCALE GENOMIC DNA]</scope>
    <source>
        <strain evidence="1">HyVt-456</strain>
    </source>
</reference>
<dbReference type="InterPro" id="IPR058240">
    <property type="entry name" value="rSAM_sf"/>
</dbReference>
<gene>
    <name evidence="1" type="ORF">ENJ10_12620</name>
</gene>
<comment type="caution">
    <text evidence="1">The sequence shown here is derived from an EMBL/GenBank/DDBJ whole genome shotgun (WGS) entry which is preliminary data.</text>
</comment>
<dbReference type="SUPFAM" id="SSF102114">
    <property type="entry name" value="Radical SAM enzymes"/>
    <property type="match status" value="1"/>
</dbReference>
<organism evidence="1">
    <name type="scientific">Caldithrix abyssi</name>
    <dbReference type="NCBI Taxonomy" id="187145"/>
    <lineage>
        <taxon>Bacteria</taxon>
        <taxon>Pseudomonadati</taxon>
        <taxon>Calditrichota</taxon>
        <taxon>Calditrichia</taxon>
        <taxon>Calditrichales</taxon>
        <taxon>Calditrichaceae</taxon>
        <taxon>Caldithrix</taxon>
    </lineage>
</organism>
<dbReference type="AlphaFoldDB" id="A0A7V1LPW7"/>
<dbReference type="Proteomes" id="UP000886005">
    <property type="component" value="Unassembled WGS sequence"/>
</dbReference>
<protein>
    <submittedName>
        <fullName evidence="1">Coproporphyrinogen III oxidase</fullName>
    </submittedName>
</protein>
<feature type="non-terminal residue" evidence="1">
    <location>
        <position position="66"/>
    </location>
</feature>
<dbReference type="EMBL" id="DRLD01000356">
    <property type="protein sequence ID" value="HED11527.1"/>
    <property type="molecule type" value="Genomic_DNA"/>
</dbReference>